<dbReference type="AlphaFoldDB" id="A0A0E9UEH9"/>
<sequence>MRAFYPSTVLCPGYCSYLLQMCVQKPKA</sequence>
<protein>
    <submittedName>
        <fullName evidence="1">Uncharacterized protein</fullName>
    </submittedName>
</protein>
<accession>A0A0E9UEH9</accession>
<reference evidence="1" key="1">
    <citation type="submission" date="2014-11" db="EMBL/GenBank/DDBJ databases">
        <authorList>
            <person name="Amaro Gonzalez C."/>
        </authorList>
    </citation>
    <scope>NUCLEOTIDE SEQUENCE</scope>
</reference>
<evidence type="ECO:0000313" key="1">
    <source>
        <dbReference type="EMBL" id="JAH63635.1"/>
    </source>
</evidence>
<dbReference type="EMBL" id="GBXM01044942">
    <property type="protein sequence ID" value="JAH63635.1"/>
    <property type="molecule type" value="Transcribed_RNA"/>
</dbReference>
<proteinExistence type="predicted"/>
<organism evidence="1">
    <name type="scientific">Anguilla anguilla</name>
    <name type="common">European freshwater eel</name>
    <name type="synonym">Muraena anguilla</name>
    <dbReference type="NCBI Taxonomy" id="7936"/>
    <lineage>
        <taxon>Eukaryota</taxon>
        <taxon>Metazoa</taxon>
        <taxon>Chordata</taxon>
        <taxon>Craniata</taxon>
        <taxon>Vertebrata</taxon>
        <taxon>Euteleostomi</taxon>
        <taxon>Actinopterygii</taxon>
        <taxon>Neopterygii</taxon>
        <taxon>Teleostei</taxon>
        <taxon>Anguilliformes</taxon>
        <taxon>Anguillidae</taxon>
        <taxon>Anguilla</taxon>
    </lineage>
</organism>
<reference evidence="1" key="2">
    <citation type="journal article" date="2015" name="Fish Shellfish Immunol.">
        <title>Early steps in the European eel (Anguilla anguilla)-Vibrio vulnificus interaction in the gills: Role of the RtxA13 toxin.</title>
        <authorList>
            <person name="Callol A."/>
            <person name="Pajuelo D."/>
            <person name="Ebbesson L."/>
            <person name="Teles M."/>
            <person name="MacKenzie S."/>
            <person name="Amaro C."/>
        </authorList>
    </citation>
    <scope>NUCLEOTIDE SEQUENCE</scope>
</reference>
<name>A0A0E9UEH9_ANGAN</name>